<reference evidence="7 8" key="1">
    <citation type="journal article" date="2024" name="Plant J.">
        <title>Genome sequences and population genomics reveal climatic adaptation and genomic divergence between two closely related sweetgum species.</title>
        <authorList>
            <person name="Xu W.Q."/>
            <person name="Ren C.Q."/>
            <person name="Zhang X.Y."/>
            <person name="Comes H.P."/>
            <person name="Liu X.H."/>
            <person name="Li Y.G."/>
            <person name="Kettle C.J."/>
            <person name="Jalonen R."/>
            <person name="Gaisberger H."/>
            <person name="Ma Y.Z."/>
            <person name="Qiu Y.X."/>
        </authorList>
    </citation>
    <scope>NUCLEOTIDE SEQUENCE [LARGE SCALE GENOMIC DNA]</scope>
    <source>
        <strain evidence="7">Hangzhou</strain>
    </source>
</reference>
<keyword evidence="3 5" id="KW-1133">Transmembrane helix</keyword>
<name>A0AAP0RK37_LIQFO</name>
<dbReference type="GO" id="GO:0098542">
    <property type="term" value="P:defense response to other organism"/>
    <property type="evidence" value="ECO:0007669"/>
    <property type="project" value="InterPro"/>
</dbReference>
<keyword evidence="4 5" id="KW-0472">Membrane</keyword>
<keyword evidence="2 5" id="KW-0812">Transmembrane</keyword>
<protein>
    <recommendedName>
        <fullName evidence="6">Late embryogenesis abundant protein LEA-2 subgroup domain-containing protein</fullName>
    </recommendedName>
</protein>
<comment type="subcellular location">
    <subcellularLocation>
        <location evidence="1">Membrane</location>
        <topology evidence="1">Single-pass membrane protein</topology>
    </subcellularLocation>
</comment>
<dbReference type="EMBL" id="JBBPBK010000009">
    <property type="protein sequence ID" value="KAK9278390.1"/>
    <property type="molecule type" value="Genomic_DNA"/>
</dbReference>
<accession>A0AAP0RK37</accession>
<evidence type="ECO:0000256" key="1">
    <source>
        <dbReference type="ARBA" id="ARBA00004167"/>
    </source>
</evidence>
<evidence type="ECO:0000256" key="2">
    <source>
        <dbReference type="ARBA" id="ARBA00022692"/>
    </source>
</evidence>
<gene>
    <name evidence="7" type="ORF">L1049_027955</name>
</gene>
<dbReference type="SUPFAM" id="SSF101447">
    <property type="entry name" value="Formin homology 2 domain (FH2 domain)"/>
    <property type="match status" value="1"/>
</dbReference>
<dbReference type="AlphaFoldDB" id="A0AAP0RK37"/>
<evidence type="ECO:0000256" key="5">
    <source>
        <dbReference type="SAM" id="Phobius"/>
    </source>
</evidence>
<dbReference type="GO" id="GO:0009506">
    <property type="term" value="C:plasmodesma"/>
    <property type="evidence" value="ECO:0007669"/>
    <property type="project" value="TreeGrafter"/>
</dbReference>
<sequence length="350" mass="39726">MYMYYKDCGHHCHRKCCHPPPPPPPPRKCCHPPKIPSPPQPPPPPPSPLLCDKQYCKCRHTRRKRLCIGFILLLIIILLIVILLVRVILQPTKPRFILQDATVFAFNVSSPNILTSNIQVTISSRNPNDHIGIYYDRLDVYAVYRDQQITLRTNIPRTYQGHEEGDVWSPYVLGNCVPIAPYNGLALSNDQENGNVLVWIKIDGRVRWKVGAFISGKYRLYVKCPAYLTFGNPNTGIVVGNAVKYQLVQRCSVTVSTHRRGSPPSTGRRPIPSYLFPSSTHRFALRSSHVRRQASLPSAERRSLPLLDLSRVLIPLTVSALRLRPSADPYPSKPRIRPVNELDFDLNPIR</sequence>
<dbReference type="InterPro" id="IPR044839">
    <property type="entry name" value="NDR1-like"/>
</dbReference>
<evidence type="ECO:0000259" key="6">
    <source>
        <dbReference type="Pfam" id="PF03168"/>
    </source>
</evidence>
<dbReference type="GO" id="GO:0005886">
    <property type="term" value="C:plasma membrane"/>
    <property type="evidence" value="ECO:0007669"/>
    <property type="project" value="TreeGrafter"/>
</dbReference>
<dbReference type="Pfam" id="PF03168">
    <property type="entry name" value="LEA_2"/>
    <property type="match status" value="1"/>
</dbReference>
<proteinExistence type="predicted"/>
<evidence type="ECO:0000313" key="7">
    <source>
        <dbReference type="EMBL" id="KAK9278390.1"/>
    </source>
</evidence>
<dbReference type="Proteomes" id="UP001415857">
    <property type="component" value="Unassembled WGS sequence"/>
</dbReference>
<dbReference type="InterPro" id="IPR004864">
    <property type="entry name" value="LEA_2"/>
</dbReference>
<feature type="domain" description="Late embryogenesis abundant protein LEA-2 subgroup" evidence="6">
    <location>
        <begin position="121"/>
        <end position="223"/>
    </location>
</feature>
<organism evidence="7 8">
    <name type="scientific">Liquidambar formosana</name>
    <name type="common">Formosan gum</name>
    <dbReference type="NCBI Taxonomy" id="63359"/>
    <lineage>
        <taxon>Eukaryota</taxon>
        <taxon>Viridiplantae</taxon>
        <taxon>Streptophyta</taxon>
        <taxon>Embryophyta</taxon>
        <taxon>Tracheophyta</taxon>
        <taxon>Spermatophyta</taxon>
        <taxon>Magnoliopsida</taxon>
        <taxon>eudicotyledons</taxon>
        <taxon>Gunneridae</taxon>
        <taxon>Pentapetalae</taxon>
        <taxon>Saxifragales</taxon>
        <taxon>Altingiaceae</taxon>
        <taxon>Liquidambar</taxon>
    </lineage>
</organism>
<dbReference type="PANTHER" id="PTHR31415">
    <property type="entry name" value="OS05G0367900 PROTEIN"/>
    <property type="match status" value="1"/>
</dbReference>
<comment type="caution">
    <text evidence="7">The sequence shown here is derived from an EMBL/GenBank/DDBJ whole genome shotgun (WGS) entry which is preliminary data.</text>
</comment>
<dbReference type="PANTHER" id="PTHR31415:SF51">
    <property type="entry name" value="LATE EMBRYOGENESIS ABUNDANT (LEA) HYDROXYPROLINE-RICH GLYCOPROTEIN FAMILY"/>
    <property type="match status" value="1"/>
</dbReference>
<feature type="transmembrane region" description="Helical" evidence="5">
    <location>
        <begin position="66"/>
        <end position="89"/>
    </location>
</feature>
<keyword evidence="8" id="KW-1185">Reference proteome</keyword>
<evidence type="ECO:0000313" key="8">
    <source>
        <dbReference type="Proteomes" id="UP001415857"/>
    </source>
</evidence>
<evidence type="ECO:0000256" key="4">
    <source>
        <dbReference type="ARBA" id="ARBA00023136"/>
    </source>
</evidence>
<evidence type="ECO:0000256" key="3">
    <source>
        <dbReference type="ARBA" id="ARBA00022989"/>
    </source>
</evidence>